<evidence type="ECO:0000259" key="3">
    <source>
        <dbReference type="PROSITE" id="PS51635"/>
    </source>
</evidence>
<dbReference type="PROSITE" id="PS51257">
    <property type="entry name" value="PROKAR_LIPOPROTEIN"/>
    <property type="match status" value="1"/>
</dbReference>
<feature type="active site" description="Nucleophile" evidence="2">
    <location>
        <position position="47"/>
    </location>
</feature>
<evidence type="ECO:0000313" key="5">
    <source>
        <dbReference type="Proteomes" id="UP001558613"/>
    </source>
</evidence>
<feature type="domain" description="PNPLA" evidence="3">
    <location>
        <begin position="10"/>
        <end position="179"/>
    </location>
</feature>
<keyword evidence="2" id="KW-0378">Hydrolase</keyword>
<feature type="short sequence motif" description="DGA/G" evidence="2">
    <location>
        <begin position="166"/>
        <end position="168"/>
    </location>
</feature>
<evidence type="ECO:0000313" key="4">
    <source>
        <dbReference type="EMBL" id="KAL1247513.1"/>
    </source>
</evidence>
<dbReference type="PANTHER" id="PTHR12406">
    <property type="entry name" value="CALCIUM-INDEPENDENT PHOSPHOLIPASE A2 IPLA2 -RELATED"/>
    <property type="match status" value="1"/>
</dbReference>
<dbReference type="Proteomes" id="UP001558613">
    <property type="component" value="Unassembled WGS sequence"/>
</dbReference>
<keyword evidence="2" id="KW-0442">Lipid degradation</keyword>
<comment type="caution">
    <text evidence="4">The sequence shown here is derived from an EMBL/GenBank/DDBJ whole genome shotgun (WGS) entry which is preliminary data.</text>
</comment>
<keyword evidence="1 2" id="KW-0443">Lipid metabolism</keyword>
<organism evidence="4 5">
    <name type="scientific">Cirrhinus molitorella</name>
    <name type="common">mud carp</name>
    <dbReference type="NCBI Taxonomy" id="172907"/>
    <lineage>
        <taxon>Eukaryota</taxon>
        <taxon>Metazoa</taxon>
        <taxon>Chordata</taxon>
        <taxon>Craniata</taxon>
        <taxon>Vertebrata</taxon>
        <taxon>Euteleostomi</taxon>
        <taxon>Actinopterygii</taxon>
        <taxon>Neopterygii</taxon>
        <taxon>Teleostei</taxon>
        <taxon>Ostariophysi</taxon>
        <taxon>Cypriniformes</taxon>
        <taxon>Cyprinidae</taxon>
        <taxon>Labeoninae</taxon>
        <taxon>Labeonini</taxon>
        <taxon>Cirrhinus</taxon>
    </lineage>
</organism>
<gene>
    <name evidence="4" type="ORF">QQF64_022889</name>
</gene>
<dbReference type="EMBL" id="JAYMGO010000025">
    <property type="protein sequence ID" value="KAL1247513.1"/>
    <property type="molecule type" value="Genomic_DNA"/>
</dbReference>
<protein>
    <recommendedName>
        <fullName evidence="3">PNPLA domain-containing protein</fullName>
    </recommendedName>
</protein>
<dbReference type="PROSITE" id="PS51635">
    <property type="entry name" value="PNPLA"/>
    <property type="match status" value="1"/>
</dbReference>
<dbReference type="Gene3D" id="3.40.1090.10">
    <property type="entry name" value="Cytosolic phospholipase A2 catalytic domain"/>
    <property type="match status" value="1"/>
</dbReference>
<feature type="short sequence motif" description="GXSXG" evidence="2">
    <location>
        <begin position="45"/>
        <end position="49"/>
    </location>
</feature>
<sequence>MQESAKEWNISFAGCGFLMAYYCGVYSCLFERAQFLLKGAKKICGASSGALMGAILACKMSPAKCCENLLEMSREARKGTLGAVHPSFNLLKVVRNFLNRDLPDDAHLLASGRLFVSLTRVSDGTNVLLSEFDSKEDLIQALICSCFYPLYCGVFPPSYRGIRYVDGALSDNMPFSHLRNTITISPFSGESDISPYGNPFYFHDIYYNNVSIHINFINAHRVVIAFFPPEPELLAEMCQNGYKDAFLFLKENKLLKTTSPLSEFTLNDEWENIPTSKKYISKNKLRVNGNSENILPGSIRKVFYIASKRENEQIRCPKLVSCLMWCILPVEVAYIMLLRLVECTPEMWLYLLWMWQMTLRTIGQILKKAFSISYLCLQKYPTLQLPSTSNPTH</sequence>
<proteinExistence type="predicted"/>
<accession>A0ABR3L3U3</accession>
<keyword evidence="5" id="KW-1185">Reference proteome</keyword>
<dbReference type="PANTHER" id="PTHR12406:SF22">
    <property type="entry name" value="1-ACYLGLYCEROL-3-PHOSPHATE O-ACYLTRANSFERASE PNPLA3"/>
    <property type="match status" value="1"/>
</dbReference>
<dbReference type="Pfam" id="PF01734">
    <property type="entry name" value="Patatin"/>
    <property type="match status" value="1"/>
</dbReference>
<reference evidence="4 5" key="1">
    <citation type="submission" date="2023-09" db="EMBL/GenBank/DDBJ databases">
        <authorList>
            <person name="Wang M."/>
        </authorList>
    </citation>
    <scope>NUCLEOTIDE SEQUENCE [LARGE SCALE GENOMIC DNA]</scope>
    <source>
        <strain evidence="4">GT-2023</strain>
        <tissue evidence="4">Liver</tissue>
    </source>
</reference>
<evidence type="ECO:0000256" key="1">
    <source>
        <dbReference type="ARBA" id="ARBA00023098"/>
    </source>
</evidence>
<name>A0ABR3L3U3_9TELE</name>
<dbReference type="SUPFAM" id="SSF52151">
    <property type="entry name" value="FabD/lysophospholipase-like"/>
    <property type="match status" value="1"/>
</dbReference>
<dbReference type="InterPro" id="IPR016035">
    <property type="entry name" value="Acyl_Trfase/lysoPLipase"/>
</dbReference>
<dbReference type="InterPro" id="IPR002641">
    <property type="entry name" value="PNPLA_dom"/>
</dbReference>
<feature type="active site" description="Proton acceptor" evidence="2">
    <location>
        <position position="166"/>
    </location>
</feature>
<dbReference type="InterPro" id="IPR033562">
    <property type="entry name" value="PLPL"/>
</dbReference>
<comment type="caution">
    <text evidence="2">Lacks conserved residue(s) required for the propagation of feature annotation.</text>
</comment>
<evidence type="ECO:0000256" key="2">
    <source>
        <dbReference type="PROSITE-ProRule" id="PRU01161"/>
    </source>
</evidence>